<dbReference type="Proteomes" id="UP000551878">
    <property type="component" value="Unassembled WGS sequence"/>
</dbReference>
<dbReference type="Gene3D" id="3.40.710.10">
    <property type="entry name" value="DD-peptidase/beta-lactamase superfamily"/>
    <property type="match status" value="1"/>
</dbReference>
<dbReference type="PANTHER" id="PTHR43283">
    <property type="entry name" value="BETA-LACTAMASE-RELATED"/>
    <property type="match status" value="1"/>
</dbReference>
<dbReference type="AlphaFoldDB" id="A0A840QQP0"/>
<feature type="domain" description="Beta-lactamase-related" evidence="1">
    <location>
        <begin position="36"/>
        <end position="289"/>
    </location>
</feature>
<dbReference type="InterPro" id="IPR050789">
    <property type="entry name" value="Diverse_Enzym_Activities"/>
</dbReference>
<evidence type="ECO:0000259" key="1">
    <source>
        <dbReference type="Pfam" id="PF00144"/>
    </source>
</evidence>
<dbReference type="PANTHER" id="PTHR43283:SF7">
    <property type="entry name" value="BETA-LACTAMASE-RELATED DOMAIN-CONTAINING PROTEIN"/>
    <property type="match status" value="1"/>
</dbReference>
<dbReference type="InterPro" id="IPR012338">
    <property type="entry name" value="Beta-lactam/transpept-like"/>
</dbReference>
<reference evidence="2 3" key="1">
    <citation type="submission" date="2020-08" db="EMBL/GenBank/DDBJ databases">
        <title>Genomic Encyclopedia of Type Strains, Phase IV (KMG-IV): sequencing the most valuable type-strain genomes for metagenomic binning, comparative biology and taxonomic classification.</title>
        <authorList>
            <person name="Goeker M."/>
        </authorList>
    </citation>
    <scope>NUCLEOTIDE SEQUENCE [LARGE SCALE GENOMIC DNA]</scope>
    <source>
        <strain evidence="2 3">DSM 24696</strain>
    </source>
</reference>
<comment type="caution">
    <text evidence="2">The sequence shown here is derived from an EMBL/GenBank/DDBJ whole genome shotgun (WGS) entry which is preliminary data.</text>
</comment>
<dbReference type="RefSeq" id="WP_184664126.1">
    <property type="nucleotide sequence ID" value="NZ_JACHHB010000007.1"/>
</dbReference>
<evidence type="ECO:0000313" key="3">
    <source>
        <dbReference type="Proteomes" id="UP000551878"/>
    </source>
</evidence>
<gene>
    <name evidence="2" type="ORF">HNQ41_001874</name>
</gene>
<sequence length="314" mass="35917">MTSGDEVVHPHDVGMDEHKLSAFKEAFANEPVKSWLISKNGKNITNDQTLSERKELHTLNSITKSILSILIGKAVEQRYISSIQVPLQEIFPQHSLRDEKKDITIEHLLTMTSGLQGPERSDIQINDNLLGTIFDQPLAYSPGEKMTYNNHDSHVLSAIIREVTGMNTDEYAHSVLFEALEIEEYAWKKDRQGTAIGGFGLKLNPYDLLRIGNFMLQKGKWKNEVLLSNDWIEEATKSQVETDIRQQKYGYHWWINNNVRGDNNNFYYAAGRGGNFLFVVPDKSLVAAFTGEFNAKESLKPYQWFVRYILPAFE</sequence>
<dbReference type="EMBL" id="JACHHB010000007">
    <property type="protein sequence ID" value="MBB5173685.1"/>
    <property type="molecule type" value="Genomic_DNA"/>
</dbReference>
<protein>
    <submittedName>
        <fullName evidence="2">CubicO group peptidase (Beta-lactamase class C family)</fullName>
    </submittedName>
</protein>
<name>A0A840QQP0_9BACI</name>
<dbReference type="SUPFAM" id="SSF56601">
    <property type="entry name" value="beta-lactamase/transpeptidase-like"/>
    <property type="match status" value="1"/>
</dbReference>
<organism evidence="2 3">
    <name type="scientific">Texcoconibacillus texcoconensis</name>
    <dbReference type="NCBI Taxonomy" id="1095777"/>
    <lineage>
        <taxon>Bacteria</taxon>
        <taxon>Bacillati</taxon>
        <taxon>Bacillota</taxon>
        <taxon>Bacilli</taxon>
        <taxon>Bacillales</taxon>
        <taxon>Bacillaceae</taxon>
        <taxon>Texcoconibacillus</taxon>
    </lineage>
</organism>
<keyword evidence="3" id="KW-1185">Reference proteome</keyword>
<dbReference type="Pfam" id="PF00144">
    <property type="entry name" value="Beta-lactamase"/>
    <property type="match status" value="1"/>
</dbReference>
<proteinExistence type="predicted"/>
<dbReference type="InterPro" id="IPR001466">
    <property type="entry name" value="Beta-lactam-related"/>
</dbReference>
<evidence type="ECO:0000313" key="2">
    <source>
        <dbReference type="EMBL" id="MBB5173685.1"/>
    </source>
</evidence>
<accession>A0A840QQP0</accession>